<gene>
    <name evidence="2" type="ORF">DM01DRAFT_1070123</name>
</gene>
<feature type="transmembrane region" description="Helical" evidence="1">
    <location>
        <begin position="196"/>
        <end position="218"/>
    </location>
</feature>
<dbReference type="AlphaFoldDB" id="A0A1X2GVD1"/>
<feature type="transmembrane region" description="Helical" evidence="1">
    <location>
        <begin position="112"/>
        <end position="132"/>
    </location>
</feature>
<proteinExistence type="predicted"/>
<keyword evidence="3" id="KW-1185">Reference proteome</keyword>
<keyword evidence="1" id="KW-1133">Transmembrane helix</keyword>
<protein>
    <submittedName>
        <fullName evidence="2">Uncharacterized protein</fullName>
    </submittedName>
</protein>
<accession>A0A1X2GVD1</accession>
<organism evidence="2 3">
    <name type="scientific">Hesseltinella vesiculosa</name>
    <dbReference type="NCBI Taxonomy" id="101127"/>
    <lineage>
        <taxon>Eukaryota</taxon>
        <taxon>Fungi</taxon>
        <taxon>Fungi incertae sedis</taxon>
        <taxon>Mucoromycota</taxon>
        <taxon>Mucoromycotina</taxon>
        <taxon>Mucoromycetes</taxon>
        <taxon>Mucorales</taxon>
        <taxon>Cunninghamellaceae</taxon>
        <taxon>Hesseltinella</taxon>
    </lineage>
</organism>
<feature type="transmembrane region" description="Helical" evidence="1">
    <location>
        <begin position="12"/>
        <end position="35"/>
    </location>
</feature>
<feature type="transmembrane region" description="Helical" evidence="1">
    <location>
        <begin position="80"/>
        <end position="100"/>
    </location>
</feature>
<name>A0A1X2GVD1_9FUNG</name>
<evidence type="ECO:0000256" key="1">
    <source>
        <dbReference type="SAM" id="Phobius"/>
    </source>
</evidence>
<dbReference type="OrthoDB" id="2256270at2759"/>
<reference evidence="2 3" key="1">
    <citation type="submission" date="2016-07" db="EMBL/GenBank/DDBJ databases">
        <title>Pervasive Adenine N6-methylation of Active Genes in Fungi.</title>
        <authorList>
            <consortium name="DOE Joint Genome Institute"/>
            <person name="Mondo S.J."/>
            <person name="Dannebaum R.O."/>
            <person name="Kuo R.C."/>
            <person name="Labutti K."/>
            <person name="Haridas S."/>
            <person name="Kuo A."/>
            <person name="Salamov A."/>
            <person name="Ahrendt S.R."/>
            <person name="Lipzen A."/>
            <person name="Sullivan W."/>
            <person name="Andreopoulos W.B."/>
            <person name="Clum A."/>
            <person name="Lindquist E."/>
            <person name="Daum C."/>
            <person name="Ramamoorthy G.K."/>
            <person name="Gryganskyi A."/>
            <person name="Culley D."/>
            <person name="Magnuson J.K."/>
            <person name="James T.Y."/>
            <person name="O'Malley M.A."/>
            <person name="Stajich J.E."/>
            <person name="Spatafora J.W."/>
            <person name="Visel A."/>
            <person name="Grigoriev I.V."/>
        </authorList>
    </citation>
    <scope>NUCLEOTIDE SEQUENCE [LARGE SCALE GENOMIC DNA]</scope>
    <source>
        <strain evidence="2 3">NRRL 3301</strain>
    </source>
</reference>
<comment type="caution">
    <text evidence="2">The sequence shown here is derived from an EMBL/GenBank/DDBJ whole genome shotgun (WGS) entry which is preliminary data.</text>
</comment>
<evidence type="ECO:0000313" key="3">
    <source>
        <dbReference type="Proteomes" id="UP000242146"/>
    </source>
</evidence>
<evidence type="ECO:0000313" key="2">
    <source>
        <dbReference type="EMBL" id="ORX61995.1"/>
    </source>
</evidence>
<keyword evidence="1" id="KW-0812">Transmembrane</keyword>
<sequence length="256" mass="27842">MDAPPTPDERTAIAWASFSLMVVSIGLGCFVWQTIQSVMMYRQGKKPIHLVVLFQAVLGILVTFVTLLTPLVEVDCEFRLYFSIIGVNIADIILQGILLWKAYLGNNHSKVILMIGSLPLLGIVAFVGLNITVGKSVTSFSHGVCTTEYPTFIVAVKAGLDFASNAFLSACFILVIYRHYRVLGSSIQRTLIREGLIYCFGVCLSNIATGGLLIGRVLGGSTPVFYTIDCKKQGRGIFCPGSAGHFSRSSFLFVRG</sequence>
<feature type="transmembrane region" description="Helical" evidence="1">
    <location>
        <begin position="47"/>
        <end position="68"/>
    </location>
</feature>
<keyword evidence="1" id="KW-0472">Membrane</keyword>
<dbReference type="EMBL" id="MCGT01000002">
    <property type="protein sequence ID" value="ORX61995.1"/>
    <property type="molecule type" value="Genomic_DNA"/>
</dbReference>
<dbReference type="Proteomes" id="UP000242146">
    <property type="component" value="Unassembled WGS sequence"/>
</dbReference>
<feature type="transmembrane region" description="Helical" evidence="1">
    <location>
        <begin position="152"/>
        <end position="176"/>
    </location>
</feature>